<evidence type="ECO:0000256" key="5">
    <source>
        <dbReference type="SAM" id="MobiDB-lite"/>
    </source>
</evidence>
<feature type="region of interest" description="Disordered" evidence="5">
    <location>
        <begin position="34"/>
        <end position="65"/>
    </location>
</feature>
<feature type="transmembrane region" description="Helical" evidence="6">
    <location>
        <begin position="464"/>
        <end position="490"/>
    </location>
</feature>
<feature type="transmembrane region" description="Helical" evidence="6">
    <location>
        <begin position="261"/>
        <end position="283"/>
    </location>
</feature>
<feature type="transmembrane region" description="Helical" evidence="6">
    <location>
        <begin position="148"/>
        <end position="170"/>
    </location>
</feature>
<accession>A0A5C5X3E7</accession>
<comment type="caution">
    <text evidence="8">The sequence shown here is derived from an EMBL/GenBank/DDBJ whole genome shotgun (WGS) entry which is preliminary data.</text>
</comment>
<feature type="transmembrane region" description="Helical" evidence="6">
    <location>
        <begin position="534"/>
        <end position="553"/>
    </location>
</feature>
<evidence type="ECO:0000313" key="8">
    <source>
        <dbReference type="EMBL" id="TWT56702.1"/>
    </source>
</evidence>
<keyword evidence="2 6" id="KW-0812">Transmembrane</keyword>
<dbReference type="GO" id="GO:0016020">
    <property type="term" value="C:membrane"/>
    <property type="evidence" value="ECO:0007669"/>
    <property type="project" value="UniProtKB-SubCell"/>
</dbReference>
<evidence type="ECO:0000259" key="7">
    <source>
        <dbReference type="Pfam" id="PF06271"/>
    </source>
</evidence>
<evidence type="ECO:0000256" key="6">
    <source>
        <dbReference type="SAM" id="Phobius"/>
    </source>
</evidence>
<evidence type="ECO:0000256" key="4">
    <source>
        <dbReference type="ARBA" id="ARBA00023136"/>
    </source>
</evidence>
<feature type="transmembrane region" description="Helical" evidence="6">
    <location>
        <begin position="231"/>
        <end position="255"/>
    </location>
</feature>
<name>A0A5C5X3E7_9PLAN</name>
<reference evidence="8 9" key="1">
    <citation type="submission" date="2019-02" db="EMBL/GenBank/DDBJ databases">
        <title>Deep-cultivation of Planctomycetes and their phenomic and genomic characterization uncovers novel biology.</title>
        <authorList>
            <person name="Wiegand S."/>
            <person name="Jogler M."/>
            <person name="Boedeker C."/>
            <person name="Pinto D."/>
            <person name="Vollmers J."/>
            <person name="Rivas-Marin E."/>
            <person name="Kohn T."/>
            <person name="Peeters S.H."/>
            <person name="Heuer A."/>
            <person name="Rast P."/>
            <person name="Oberbeckmann S."/>
            <person name="Bunk B."/>
            <person name="Jeske O."/>
            <person name="Meyerdierks A."/>
            <person name="Storesund J.E."/>
            <person name="Kallscheuer N."/>
            <person name="Luecker S."/>
            <person name="Lage O.M."/>
            <person name="Pohl T."/>
            <person name="Merkel B.J."/>
            <person name="Hornburger P."/>
            <person name="Mueller R.-W."/>
            <person name="Bruemmer F."/>
            <person name="Labrenz M."/>
            <person name="Spormann A.M."/>
            <person name="Op Den Camp H."/>
            <person name="Overmann J."/>
            <person name="Amann R."/>
            <person name="Jetten M.S.M."/>
            <person name="Mascher T."/>
            <person name="Medema M.H."/>
            <person name="Devos D.P."/>
            <person name="Kaster A.-K."/>
            <person name="Ovreas L."/>
            <person name="Rohde M."/>
            <person name="Galperin M.Y."/>
            <person name="Jogler C."/>
        </authorList>
    </citation>
    <scope>NUCLEOTIDE SEQUENCE [LARGE SCALE GENOMIC DNA]</scope>
    <source>
        <strain evidence="8 9">KOR42</strain>
    </source>
</reference>
<feature type="domain" description="RDD" evidence="7">
    <location>
        <begin position="429"/>
        <end position="565"/>
    </location>
</feature>
<dbReference type="RefSeq" id="WP_146506633.1">
    <property type="nucleotide sequence ID" value="NZ_SIHI01000001.1"/>
</dbReference>
<keyword evidence="4 6" id="KW-0472">Membrane</keyword>
<evidence type="ECO:0000256" key="1">
    <source>
        <dbReference type="ARBA" id="ARBA00004141"/>
    </source>
</evidence>
<dbReference type="Pfam" id="PF06271">
    <property type="entry name" value="RDD"/>
    <property type="match status" value="1"/>
</dbReference>
<keyword evidence="9" id="KW-1185">Reference proteome</keyword>
<dbReference type="EMBL" id="SIHI01000001">
    <property type="protein sequence ID" value="TWT56702.1"/>
    <property type="molecule type" value="Genomic_DNA"/>
</dbReference>
<evidence type="ECO:0000256" key="3">
    <source>
        <dbReference type="ARBA" id="ARBA00022989"/>
    </source>
</evidence>
<feature type="transmembrane region" description="Helical" evidence="6">
    <location>
        <begin position="176"/>
        <end position="202"/>
    </location>
</feature>
<feature type="compositionally biased region" description="Basic residues" evidence="5">
    <location>
        <begin position="45"/>
        <end position="54"/>
    </location>
</feature>
<dbReference type="AlphaFoldDB" id="A0A5C5X3E7"/>
<proteinExistence type="predicted"/>
<evidence type="ECO:0000313" key="9">
    <source>
        <dbReference type="Proteomes" id="UP000317243"/>
    </source>
</evidence>
<organism evidence="8 9">
    <name type="scientific">Thalassoglobus neptunius</name>
    <dbReference type="NCBI Taxonomy" id="1938619"/>
    <lineage>
        <taxon>Bacteria</taxon>
        <taxon>Pseudomonadati</taxon>
        <taxon>Planctomycetota</taxon>
        <taxon>Planctomycetia</taxon>
        <taxon>Planctomycetales</taxon>
        <taxon>Planctomycetaceae</taxon>
        <taxon>Thalassoglobus</taxon>
    </lineage>
</organism>
<gene>
    <name evidence="8" type="ORF">KOR42_00560</name>
</gene>
<feature type="transmembrane region" description="Helical" evidence="6">
    <location>
        <begin position="370"/>
        <end position="396"/>
    </location>
</feature>
<dbReference type="InterPro" id="IPR010432">
    <property type="entry name" value="RDD"/>
</dbReference>
<feature type="transmembrane region" description="Helical" evidence="6">
    <location>
        <begin position="310"/>
        <end position="335"/>
    </location>
</feature>
<sequence>MPKIRCRSCEKVLNIPEKALGKTIACPKCQTKIKVPAGKSGGKSQPKRAPKKTASKPSASDPFGFGDIDDYALEDRENQICPYCAADMDEDDPVCRSCGMNVETGQMDRKEQKKRARKGPDPNLFFKAVWSESGSFLKKEWGLAIRTGGAWTLFGVLTMLCGFMGFIYIQEQMPPKVFWISMTVLSFLGLPGWFWILGLRIIGDTRLRNKFQSDRIHFDLFASIASGIRALVWPGIVMGPVTPLLILAGIAMFASNPENPVFVGIAILLIGVIPLVLLPLAMIHMTAKYKYKGWILWELLKDFTKAFPGVIYFHIVAFIVAIPAVLVAVGIFYLIQDINPFNSSVVNNITKNITQWTIDTIGMNADSDSMIYTLILVPLNISAAFLLIAPIGYIAAFPAVFIMRANGCLGYYYSSLIDTIERMKTGTPATFWVRYLSHTIDNLLYPLASFIVTADKRAMLIGQVLNGATILIMLFNKAMLPIMGIIWFLYMNWMYWTIQEGSELKSTMGKDAFGLMVITEDNKKMDFKQATKKWALRLCFQILGGIPFLLTAFQSQKRAPHDLLTKSKVVWKGDR</sequence>
<keyword evidence="3 6" id="KW-1133">Transmembrane helix</keyword>
<dbReference type="OrthoDB" id="261253at2"/>
<evidence type="ECO:0000256" key="2">
    <source>
        <dbReference type="ARBA" id="ARBA00022692"/>
    </source>
</evidence>
<protein>
    <submittedName>
        <fullName evidence="8">RDD family protein</fullName>
    </submittedName>
</protein>
<comment type="subcellular location">
    <subcellularLocation>
        <location evidence="1">Membrane</location>
        <topology evidence="1">Multi-pass membrane protein</topology>
    </subcellularLocation>
</comment>
<dbReference type="Proteomes" id="UP000317243">
    <property type="component" value="Unassembled WGS sequence"/>
</dbReference>